<dbReference type="AlphaFoldDB" id="A0A9W8E7V0"/>
<keyword evidence="10" id="KW-1185">Reference proteome</keyword>
<evidence type="ECO:0000256" key="6">
    <source>
        <dbReference type="SAM" id="MobiDB-lite"/>
    </source>
</evidence>
<feature type="transmembrane region" description="Helical" evidence="7">
    <location>
        <begin position="117"/>
        <end position="137"/>
    </location>
</feature>
<dbReference type="FunFam" id="1.20.1250.20:FF:000172">
    <property type="entry name" value="MFS multidrug resistance transporter"/>
    <property type="match status" value="1"/>
</dbReference>
<feature type="transmembrane region" description="Helical" evidence="7">
    <location>
        <begin position="332"/>
        <end position="361"/>
    </location>
</feature>
<dbReference type="Gene3D" id="1.20.1250.20">
    <property type="entry name" value="MFS general substrate transporter like domains"/>
    <property type="match status" value="1"/>
</dbReference>
<dbReference type="CDD" id="cd17323">
    <property type="entry name" value="MFS_Tpo1_MDR_like"/>
    <property type="match status" value="1"/>
</dbReference>
<feature type="transmembrane region" description="Helical" evidence="7">
    <location>
        <begin position="203"/>
        <end position="225"/>
    </location>
</feature>
<proteinExistence type="predicted"/>
<comment type="subcellular location">
    <subcellularLocation>
        <location evidence="1">Membrane</location>
        <topology evidence="1">Multi-pass membrane protein</topology>
    </subcellularLocation>
</comment>
<name>A0A9W8E7V0_9FUNG</name>
<feature type="transmembrane region" description="Helical" evidence="7">
    <location>
        <begin position="432"/>
        <end position="458"/>
    </location>
</feature>
<dbReference type="EMBL" id="JANBPY010000312">
    <property type="protein sequence ID" value="KAJ1967594.1"/>
    <property type="molecule type" value="Genomic_DNA"/>
</dbReference>
<keyword evidence="2" id="KW-0813">Transport</keyword>
<feature type="domain" description="Major facilitator superfamily (MFS) profile" evidence="8">
    <location>
        <begin position="79"/>
        <end position="522"/>
    </location>
</feature>
<comment type="caution">
    <text evidence="9">The sequence shown here is derived from an EMBL/GenBank/DDBJ whole genome shotgun (WGS) entry which is preliminary data.</text>
</comment>
<keyword evidence="5 7" id="KW-0472">Membrane</keyword>
<evidence type="ECO:0000256" key="2">
    <source>
        <dbReference type="ARBA" id="ARBA00022448"/>
    </source>
</evidence>
<dbReference type="PROSITE" id="PS50850">
    <property type="entry name" value="MFS"/>
    <property type="match status" value="1"/>
</dbReference>
<keyword evidence="3 7" id="KW-0812">Transmembrane</keyword>
<evidence type="ECO:0000259" key="8">
    <source>
        <dbReference type="PROSITE" id="PS50850"/>
    </source>
</evidence>
<evidence type="ECO:0000256" key="1">
    <source>
        <dbReference type="ARBA" id="ARBA00004141"/>
    </source>
</evidence>
<evidence type="ECO:0000256" key="7">
    <source>
        <dbReference type="SAM" id="Phobius"/>
    </source>
</evidence>
<dbReference type="Pfam" id="PF07690">
    <property type="entry name" value="MFS_1"/>
    <property type="match status" value="1"/>
</dbReference>
<dbReference type="InterPro" id="IPR011701">
    <property type="entry name" value="MFS"/>
</dbReference>
<dbReference type="PANTHER" id="PTHR23502">
    <property type="entry name" value="MAJOR FACILITATOR SUPERFAMILY"/>
    <property type="match status" value="1"/>
</dbReference>
<feature type="transmembrane region" description="Helical" evidence="7">
    <location>
        <begin position="497"/>
        <end position="519"/>
    </location>
</feature>
<feature type="transmembrane region" description="Helical" evidence="7">
    <location>
        <begin position="170"/>
        <end position="191"/>
    </location>
</feature>
<feature type="transmembrane region" description="Helical" evidence="7">
    <location>
        <begin position="144"/>
        <end position="164"/>
    </location>
</feature>
<feature type="transmembrane region" description="Helical" evidence="7">
    <location>
        <begin position="470"/>
        <end position="491"/>
    </location>
</feature>
<protein>
    <recommendedName>
        <fullName evidence="8">Major facilitator superfamily (MFS) profile domain-containing protein</fullName>
    </recommendedName>
</protein>
<evidence type="ECO:0000256" key="3">
    <source>
        <dbReference type="ARBA" id="ARBA00022692"/>
    </source>
</evidence>
<reference evidence="9" key="1">
    <citation type="submission" date="2022-07" db="EMBL/GenBank/DDBJ databases">
        <title>Phylogenomic reconstructions and comparative analyses of Kickxellomycotina fungi.</title>
        <authorList>
            <person name="Reynolds N.K."/>
            <person name="Stajich J.E."/>
            <person name="Barry K."/>
            <person name="Grigoriev I.V."/>
            <person name="Crous P."/>
            <person name="Smith M.E."/>
        </authorList>
    </citation>
    <scope>NUCLEOTIDE SEQUENCE</scope>
    <source>
        <strain evidence="9">RSA 1196</strain>
    </source>
</reference>
<dbReference type="InterPro" id="IPR020846">
    <property type="entry name" value="MFS_dom"/>
</dbReference>
<feature type="transmembrane region" description="Helical" evidence="7">
    <location>
        <begin position="231"/>
        <end position="254"/>
    </location>
</feature>
<dbReference type="GO" id="GO:0022857">
    <property type="term" value="F:transmembrane transporter activity"/>
    <property type="evidence" value="ECO:0007669"/>
    <property type="project" value="InterPro"/>
</dbReference>
<dbReference type="PANTHER" id="PTHR23502:SF51">
    <property type="entry name" value="QUINIDINE RESISTANCE PROTEIN 1-RELATED"/>
    <property type="match status" value="1"/>
</dbReference>
<feature type="region of interest" description="Disordered" evidence="6">
    <location>
        <begin position="1"/>
        <end position="22"/>
    </location>
</feature>
<feature type="transmembrane region" description="Helical" evidence="7">
    <location>
        <begin position="78"/>
        <end position="97"/>
    </location>
</feature>
<feature type="transmembrane region" description="Helical" evidence="7">
    <location>
        <begin position="405"/>
        <end position="426"/>
    </location>
</feature>
<feature type="transmembrane region" description="Helical" evidence="7">
    <location>
        <begin position="300"/>
        <end position="320"/>
    </location>
</feature>
<keyword evidence="4 7" id="KW-1133">Transmembrane helix</keyword>
<feature type="compositionally biased region" description="Polar residues" evidence="6">
    <location>
        <begin position="1"/>
        <end position="14"/>
    </location>
</feature>
<organism evidence="9 10">
    <name type="scientific">Dispira parvispora</name>
    <dbReference type="NCBI Taxonomy" id="1520584"/>
    <lineage>
        <taxon>Eukaryota</taxon>
        <taxon>Fungi</taxon>
        <taxon>Fungi incertae sedis</taxon>
        <taxon>Zoopagomycota</taxon>
        <taxon>Kickxellomycotina</taxon>
        <taxon>Dimargaritomycetes</taxon>
        <taxon>Dimargaritales</taxon>
        <taxon>Dimargaritaceae</taxon>
        <taxon>Dispira</taxon>
    </lineage>
</organism>
<evidence type="ECO:0000256" key="4">
    <source>
        <dbReference type="ARBA" id="ARBA00022989"/>
    </source>
</evidence>
<gene>
    <name evidence="9" type="ORF">IWQ62_001761</name>
</gene>
<dbReference type="Proteomes" id="UP001150925">
    <property type="component" value="Unassembled WGS sequence"/>
</dbReference>
<evidence type="ECO:0000256" key="5">
    <source>
        <dbReference type="ARBA" id="ARBA00023136"/>
    </source>
</evidence>
<dbReference type="SUPFAM" id="SSF103473">
    <property type="entry name" value="MFS general substrate transporter"/>
    <property type="match status" value="1"/>
</dbReference>
<dbReference type="InterPro" id="IPR036259">
    <property type="entry name" value="MFS_trans_sf"/>
</dbReference>
<accession>A0A9W8E7V0</accession>
<evidence type="ECO:0000313" key="10">
    <source>
        <dbReference type="Proteomes" id="UP001150925"/>
    </source>
</evidence>
<evidence type="ECO:0000313" key="9">
    <source>
        <dbReference type="EMBL" id="KAJ1967594.1"/>
    </source>
</evidence>
<sequence>MSDLHNSTTSTQLGDSKVPLSDTPVTLSESIFTEGATRHSQTSVDLPKEQDTELSQLYPDGNDDELIYTPFSETSKKLMVAVTGVTGMLAPFASNIFLPALPSVAEDLNSTVSRINVAVSVFMIGMGLAPIFFGPMADQFGRRYPNTIGCAIAVAASVGCALANSDSLLLGMRFLQAFGASTTVVVGAGIISDIYEPAQRGTALGFFFSAQMLGPVLGTVIGGYIADGLGWRWTFWLTAIISGISLILLTFVMPETHRVTVARRRKIPLKGLPEGIHLQPRPPLNWQQVNPFVIAPTMKFPYVAVPVACMALIFGAFYSMNTAVSTILSRDYGYSVATIGLCYISIGAGCITGSVVSGFMTDFTFNRAVRRRQSVSTEDTDVPTSSPGEKLSVPATDTLPFEARLPFLVGTMTLFPIGLVTFGWLMHYKVHIAVPLVFQFIVGFCLNGSFGGFSTYLVDIFTAKSSSITSLANLFRCLYTALWTGVIEIVMESWGTGWAFVFLAFTCVVGSAITILLYLKGETWRYNRPPTAFLQIK</sequence>
<dbReference type="GO" id="GO:0005886">
    <property type="term" value="C:plasma membrane"/>
    <property type="evidence" value="ECO:0007669"/>
    <property type="project" value="TreeGrafter"/>
</dbReference>
<dbReference type="OrthoDB" id="2441642at2759"/>